<dbReference type="Proteomes" id="UP000018291">
    <property type="component" value="Unassembled WGS sequence"/>
</dbReference>
<dbReference type="SUPFAM" id="SSF50129">
    <property type="entry name" value="GroES-like"/>
    <property type="match status" value="1"/>
</dbReference>
<protein>
    <submittedName>
        <fullName evidence="3">Putative oxidoreductase</fullName>
        <ecNumber evidence="3">1.-.-.-</ecNumber>
    </submittedName>
</protein>
<reference evidence="3 4" key="1">
    <citation type="journal article" date="2013" name="ISME J.">
        <title>Metabolic model for the filamentous 'Candidatus Microthrix parvicella' based on genomic and metagenomic analyses.</title>
        <authorList>
            <person name="Jon McIlroy S."/>
            <person name="Kristiansen R."/>
            <person name="Albertsen M."/>
            <person name="Michael Karst S."/>
            <person name="Rossetti S."/>
            <person name="Lund Nielsen J."/>
            <person name="Tandoi V."/>
            <person name="James Seviour R."/>
            <person name="Nielsen P.H."/>
        </authorList>
    </citation>
    <scope>NUCLEOTIDE SEQUENCE [LARGE SCALE GENOMIC DNA]</scope>
    <source>
        <strain evidence="3 4">RN1</strain>
    </source>
</reference>
<dbReference type="SMART" id="SM00829">
    <property type="entry name" value="PKS_ER"/>
    <property type="match status" value="1"/>
</dbReference>
<dbReference type="InterPro" id="IPR011032">
    <property type="entry name" value="GroES-like_sf"/>
</dbReference>
<sequence length="343" mass="36043">MPGGPMSQKNRQGVLRSRPKGLVADGDIELIETELPELVGGEALVKTTLVGIDAAARTWLDDQPGYLPPVQVGEVVRAATVGEVVATRCDAYEVGDVVTTLGGFSAYSISRDDVYTTVMGRVSAGTAGVDQEALLALFGSTGATAYFGMYDIGRPKAGETVVVSAAAGATGSIAGQLAKAAGARVVGIAGSDEKCAVVTDEFGFDSCINYRTTDLRAALREHCPDRVDVYFDNAGGPILDAVLGRLAMHARVALCGVISSYVSGEHPGPSNYVKLLAMRASMAGFNTLDNWGRFDEANAELRRLFDAGKLTFRSHVFDGLDQAIPALNALFEGTNIGKTFLRP</sequence>
<evidence type="ECO:0000259" key="2">
    <source>
        <dbReference type="SMART" id="SM00829"/>
    </source>
</evidence>
<evidence type="ECO:0000313" key="3">
    <source>
        <dbReference type="EMBL" id="CCM64438.1"/>
    </source>
</evidence>
<dbReference type="eggNOG" id="COG2130">
    <property type="taxonomic scope" value="Bacteria"/>
</dbReference>
<proteinExistence type="predicted"/>
<dbReference type="EMBL" id="CANL01000034">
    <property type="protein sequence ID" value="CCM64438.1"/>
    <property type="molecule type" value="Genomic_DNA"/>
</dbReference>
<dbReference type="PANTHER" id="PTHR43205:SF42">
    <property type="entry name" value="ALCOHOL DEHYDROGENASE, ZINC-CONTAINING (AFU_ORTHOLOGUE AFUA_7G04530)"/>
    <property type="match status" value="1"/>
</dbReference>
<evidence type="ECO:0000256" key="1">
    <source>
        <dbReference type="ARBA" id="ARBA00023002"/>
    </source>
</evidence>
<dbReference type="AlphaFoldDB" id="R4Z136"/>
<evidence type="ECO:0000313" key="4">
    <source>
        <dbReference type="Proteomes" id="UP000018291"/>
    </source>
</evidence>
<keyword evidence="1 3" id="KW-0560">Oxidoreductase</keyword>
<dbReference type="Gene3D" id="3.40.50.720">
    <property type="entry name" value="NAD(P)-binding Rossmann-like Domain"/>
    <property type="match status" value="1"/>
</dbReference>
<keyword evidence="4" id="KW-1185">Reference proteome</keyword>
<dbReference type="GO" id="GO:0016628">
    <property type="term" value="F:oxidoreductase activity, acting on the CH-CH group of donors, NAD or NADP as acceptor"/>
    <property type="evidence" value="ECO:0007669"/>
    <property type="project" value="InterPro"/>
</dbReference>
<dbReference type="Gene3D" id="3.90.180.10">
    <property type="entry name" value="Medium-chain alcohol dehydrogenases, catalytic domain"/>
    <property type="match status" value="1"/>
</dbReference>
<dbReference type="InterPro" id="IPR013149">
    <property type="entry name" value="ADH-like_C"/>
</dbReference>
<dbReference type="InterPro" id="IPR041694">
    <property type="entry name" value="ADH_N_2"/>
</dbReference>
<dbReference type="InterPro" id="IPR020843">
    <property type="entry name" value="ER"/>
</dbReference>
<dbReference type="EC" id="1.-.-.-" evidence="3"/>
<dbReference type="InterPro" id="IPR036291">
    <property type="entry name" value="NAD(P)-bd_dom_sf"/>
</dbReference>
<dbReference type="HOGENOM" id="CLU_026673_29_2_11"/>
<dbReference type="CDD" id="cd05288">
    <property type="entry name" value="PGDH"/>
    <property type="match status" value="1"/>
</dbReference>
<gene>
    <name evidence="3" type="primary">yfmJ</name>
    <name evidence="3" type="ORF">BN381_40052</name>
</gene>
<dbReference type="PANTHER" id="PTHR43205">
    <property type="entry name" value="PROSTAGLANDIN REDUCTASE"/>
    <property type="match status" value="1"/>
</dbReference>
<accession>R4Z136</accession>
<name>R4Z136_9ACTN</name>
<dbReference type="RefSeq" id="WP_012228540.1">
    <property type="nucleotide sequence ID" value="NZ_HG422565.1"/>
</dbReference>
<organism evidence="3 4">
    <name type="scientific">Candidatus Neomicrothrix parvicella RN1</name>
    <dbReference type="NCBI Taxonomy" id="1229780"/>
    <lineage>
        <taxon>Bacteria</taxon>
        <taxon>Bacillati</taxon>
        <taxon>Actinomycetota</taxon>
        <taxon>Acidimicrobiia</taxon>
        <taxon>Acidimicrobiales</taxon>
        <taxon>Microthrixaceae</taxon>
        <taxon>Candidatus Neomicrothrix</taxon>
    </lineage>
</organism>
<feature type="domain" description="Enoyl reductase (ER)" evidence="2">
    <location>
        <begin position="51"/>
        <end position="341"/>
    </location>
</feature>
<comment type="caution">
    <text evidence="3">The sequence shown here is derived from an EMBL/GenBank/DDBJ whole genome shotgun (WGS) entry which is preliminary data.</text>
</comment>
<dbReference type="STRING" id="1229780.BN381_40052"/>
<dbReference type="Pfam" id="PF16884">
    <property type="entry name" value="ADH_N_2"/>
    <property type="match status" value="1"/>
</dbReference>
<dbReference type="InterPro" id="IPR045010">
    <property type="entry name" value="MDR_fam"/>
</dbReference>
<dbReference type="SUPFAM" id="SSF51735">
    <property type="entry name" value="NAD(P)-binding Rossmann-fold domains"/>
    <property type="match status" value="1"/>
</dbReference>
<dbReference type="FunFam" id="3.40.50.720:FF:000121">
    <property type="entry name" value="Prostaglandin reductase 2"/>
    <property type="match status" value="1"/>
</dbReference>
<dbReference type="Pfam" id="PF00107">
    <property type="entry name" value="ADH_zinc_N"/>
    <property type="match status" value="1"/>
</dbReference>